<evidence type="ECO:0000313" key="1">
    <source>
        <dbReference type="EMBL" id="MPN28165.1"/>
    </source>
</evidence>
<organism evidence="1">
    <name type="scientific">bioreactor metagenome</name>
    <dbReference type="NCBI Taxonomy" id="1076179"/>
    <lineage>
        <taxon>unclassified sequences</taxon>
        <taxon>metagenomes</taxon>
        <taxon>ecological metagenomes</taxon>
    </lineage>
</organism>
<comment type="caution">
    <text evidence="1">The sequence shown here is derived from an EMBL/GenBank/DDBJ whole genome shotgun (WGS) entry which is preliminary data.</text>
</comment>
<sequence>MRGLGTDNTEKFFFPVHRYRHGRQCAFVHPAYIAESQKTALFDPGDHKTHLIDMSV</sequence>
<gene>
    <name evidence="1" type="ORF">SDC9_175604</name>
</gene>
<accession>A0A645GN66</accession>
<dbReference type="AlphaFoldDB" id="A0A645GN66"/>
<proteinExistence type="predicted"/>
<dbReference type="EMBL" id="VSSQ01078341">
    <property type="protein sequence ID" value="MPN28165.1"/>
    <property type="molecule type" value="Genomic_DNA"/>
</dbReference>
<protein>
    <submittedName>
        <fullName evidence="1">Uncharacterized protein</fullName>
    </submittedName>
</protein>
<name>A0A645GN66_9ZZZZ</name>
<reference evidence="1" key="1">
    <citation type="submission" date="2019-08" db="EMBL/GenBank/DDBJ databases">
        <authorList>
            <person name="Kucharzyk K."/>
            <person name="Murdoch R.W."/>
            <person name="Higgins S."/>
            <person name="Loffler F."/>
        </authorList>
    </citation>
    <scope>NUCLEOTIDE SEQUENCE</scope>
</reference>